<dbReference type="Gene3D" id="3.90.20.10">
    <property type="match status" value="1"/>
</dbReference>
<organism evidence="2 3">
    <name type="scientific">Funneliformis geosporum</name>
    <dbReference type="NCBI Taxonomy" id="1117311"/>
    <lineage>
        <taxon>Eukaryota</taxon>
        <taxon>Fungi</taxon>
        <taxon>Fungi incertae sedis</taxon>
        <taxon>Mucoromycota</taxon>
        <taxon>Glomeromycotina</taxon>
        <taxon>Glomeromycetes</taxon>
        <taxon>Glomerales</taxon>
        <taxon>Glomeraceae</taxon>
        <taxon>Funneliformis</taxon>
    </lineage>
</organism>
<protein>
    <submittedName>
        <fullName evidence="2">15893_t:CDS:1</fullName>
    </submittedName>
</protein>
<evidence type="ECO:0000256" key="1">
    <source>
        <dbReference type="SAM" id="Coils"/>
    </source>
</evidence>
<proteinExistence type="predicted"/>
<comment type="caution">
    <text evidence="2">The sequence shown here is derived from an EMBL/GenBank/DDBJ whole genome shotgun (WGS) entry which is preliminary data.</text>
</comment>
<evidence type="ECO:0000313" key="2">
    <source>
        <dbReference type="EMBL" id="CAI2178581.1"/>
    </source>
</evidence>
<dbReference type="OrthoDB" id="342281at2759"/>
<sequence length="142" mass="16334">MLRHVQQFTPKYVPFRRTLVQNVKVNGIEDLPFIKETENSQLLKLGGLFLLSGGGAFSVFKMIEKKFDKLDNRMDKLEDRIQNKLDKLDVRMDKLDARMDKLDDRIHKLAVDMIQVQTHLGLTELKQDSPVSPGSSPKPKTK</sequence>
<feature type="coiled-coil region" evidence="1">
    <location>
        <begin position="60"/>
        <end position="112"/>
    </location>
</feature>
<dbReference type="Proteomes" id="UP001153678">
    <property type="component" value="Unassembled WGS sequence"/>
</dbReference>
<evidence type="ECO:0000313" key="3">
    <source>
        <dbReference type="Proteomes" id="UP001153678"/>
    </source>
</evidence>
<dbReference type="AlphaFoldDB" id="A0A9W4WQ32"/>
<gene>
    <name evidence="2" type="ORF">FWILDA_LOCUS8658</name>
</gene>
<name>A0A9W4WQ32_9GLOM</name>
<keyword evidence="1" id="KW-0175">Coiled coil</keyword>
<keyword evidence="3" id="KW-1185">Reference proteome</keyword>
<dbReference type="EMBL" id="CAMKVN010001881">
    <property type="protein sequence ID" value="CAI2178581.1"/>
    <property type="molecule type" value="Genomic_DNA"/>
</dbReference>
<reference evidence="2" key="1">
    <citation type="submission" date="2022-08" db="EMBL/GenBank/DDBJ databases">
        <authorList>
            <person name="Kallberg Y."/>
            <person name="Tangrot J."/>
            <person name="Rosling A."/>
        </authorList>
    </citation>
    <scope>NUCLEOTIDE SEQUENCE</scope>
    <source>
        <strain evidence="2">Wild A</strain>
    </source>
</reference>
<accession>A0A9W4WQ32</accession>